<keyword evidence="4" id="KW-0808">Transferase</keyword>
<comment type="subcellular location">
    <subcellularLocation>
        <location evidence="1">Chromosome</location>
    </subcellularLocation>
</comment>
<name>A0A1G2LDA9_9BACT</name>
<evidence type="ECO:0000259" key="6">
    <source>
        <dbReference type="PROSITE" id="PS50280"/>
    </source>
</evidence>
<evidence type="ECO:0000313" key="8">
    <source>
        <dbReference type="EMBL" id="OHA09580.1"/>
    </source>
</evidence>
<evidence type="ECO:0008006" key="10">
    <source>
        <dbReference type="Google" id="ProtNLM"/>
    </source>
</evidence>
<proteinExistence type="predicted"/>
<evidence type="ECO:0000256" key="5">
    <source>
        <dbReference type="ARBA" id="ARBA00022691"/>
    </source>
</evidence>
<evidence type="ECO:0000313" key="9">
    <source>
        <dbReference type="Proteomes" id="UP000178977"/>
    </source>
</evidence>
<organism evidence="8 9">
    <name type="scientific">Candidatus Sungbacteria bacterium RIFCSPLOWO2_01_FULL_60_25</name>
    <dbReference type="NCBI Taxonomy" id="1802281"/>
    <lineage>
        <taxon>Bacteria</taxon>
        <taxon>Candidatus Sungiibacteriota</taxon>
    </lineage>
</organism>
<evidence type="ECO:0000259" key="7">
    <source>
        <dbReference type="PROSITE" id="PS50868"/>
    </source>
</evidence>
<dbReference type="InterPro" id="IPR003616">
    <property type="entry name" value="Post-SET_dom"/>
</dbReference>
<evidence type="ECO:0000256" key="4">
    <source>
        <dbReference type="ARBA" id="ARBA00022679"/>
    </source>
</evidence>
<sequence>MINDVGTEKAGRKGKGVFAKASFKAGKFIFQAKRGKIITTRSAKRLKGSDRKYLDEAGKYRWEIMQPPEKYLNHSCNPNTIRRGRSYFALQSIKKGEELTVEYRVNAHDGQRWHCYCGSKGCKKYLASDFFSMSPWEQRRYLPHTLPFIRQEYLKRRKPKHE</sequence>
<keyword evidence="2" id="KW-0158">Chromosome</keyword>
<dbReference type="InterPro" id="IPR001214">
    <property type="entry name" value="SET_dom"/>
</dbReference>
<keyword evidence="3" id="KW-0489">Methyltransferase</keyword>
<feature type="domain" description="Post-SET" evidence="7">
    <location>
        <begin position="111"/>
        <end position="127"/>
    </location>
</feature>
<dbReference type="SUPFAM" id="SSF82199">
    <property type="entry name" value="SET domain"/>
    <property type="match status" value="1"/>
</dbReference>
<evidence type="ECO:0000256" key="2">
    <source>
        <dbReference type="ARBA" id="ARBA00022454"/>
    </source>
</evidence>
<dbReference type="InterPro" id="IPR050777">
    <property type="entry name" value="SET2_Histone-Lys_MeTrsfase"/>
</dbReference>
<dbReference type="GO" id="GO:0005694">
    <property type="term" value="C:chromosome"/>
    <property type="evidence" value="ECO:0007669"/>
    <property type="project" value="UniProtKB-SubCell"/>
</dbReference>
<comment type="caution">
    <text evidence="8">The sequence shown here is derived from an EMBL/GenBank/DDBJ whole genome shotgun (WGS) entry which is preliminary data.</text>
</comment>
<dbReference type="PROSITE" id="PS50868">
    <property type="entry name" value="POST_SET"/>
    <property type="match status" value="1"/>
</dbReference>
<dbReference type="EMBL" id="MHQT01000021">
    <property type="protein sequence ID" value="OHA09580.1"/>
    <property type="molecule type" value="Genomic_DNA"/>
</dbReference>
<dbReference type="SMART" id="SM00317">
    <property type="entry name" value="SET"/>
    <property type="match status" value="1"/>
</dbReference>
<dbReference type="Pfam" id="PF00856">
    <property type="entry name" value="SET"/>
    <property type="match status" value="1"/>
</dbReference>
<accession>A0A1G2LDA9</accession>
<dbReference type="PROSITE" id="PS50280">
    <property type="entry name" value="SET"/>
    <property type="match status" value="1"/>
</dbReference>
<dbReference type="STRING" id="1802281.A3A44_03190"/>
<dbReference type="GO" id="GO:0008168">
    <property type="term" value="F:methyltransferase activity"/>
    <property type="evidence" value="ECO:0007669"/>
    <property type="project" value="UniProtKB-KW"/>
</dbReference>
<dbReference type="GO" id="GO:0032259">
    <property type="term" value="P:methylation"/>
    <property type="evidence" value="ECO:0007669"/>
    <property type="project" value="UniProtKB-KW"/>
</dbReference>
<reference evidence="8 9" key="1">
    <citation type="journal article" date="2016" name="Nat. Commun.">
        <title>Thousands of microbial genomes shed light on interconnected biogeochemical processes in an aquifer system.</title>
        <authorList>
            <person name="Anantharaman K."/>
            <person name="Brown C.T."/>
            <person name="Hug L.A."/>
            <person name="Sharon I."/>
            <person name="Castelle C.J."/>
            <person name="Probst A.J."/>
            <person name="Thomas B.C."/>
            <person name="Singh A."/>
            <person name="Wilkins M.J."/>
            <person name="Karaoz U."/>
            <person name="Brodie E.L."/>
            <person name="Williams K.H."/>
            <person name="Hubbard S.S."/>
            <person name="Banfield J.F."/>
        </authorList>
    </citation>
    <scope>NUCLEOTIDE SEQUENCE [LARGE SCALE GENOMIC DNA]</scope>
</reference>
<protein>
    <recommendedName>
        <fullName evidence="10">SET domain-containing protein</fullName>
    </recommendedName>
</protein>
<dbReference type="Gene3D" id="2.170.270.10">
    <property type="entry name" value="SET domain"/>
    <property type="match status" value="1"/>
</dbReference>
<gene>
    <name evidence="8" type="ORF">A3A44_03190</name>
</gene>
<evidence type="ECO:0000256" key="1">
    <source>
        <dbReference type="ARBA" id="ARBA00004286"/>
    </source>
</evidence>
<dbReference type="Proteomes" id="UP000178977">
    <property type="component" value="Unassembled WGS sequence"/>
</dbReference>
<dbReference type="PANTHER" id="PTHR22884">
    <property type="entry name" value="SET DOMAIN PROTEINS"/>
    <property type="match status" value="1"/>
</dbReference>
<dbReference type="InterPro" id="IPR046341">
    <property type="entry name" value="SET_dom_sf"/>
</dbReference>
<keyword evidence="5" id="KW-0949">S-adenosyl-L-methionine</keyword>
<dbReference type="AlphaFoldDB" id="A0A1G2LDA9"/>
<evidence type="ECO:0000256" key="3">
    <source>
        <dbReference type="ARBA" id="ARBA00022603"/>
    </source>
</evidence>
<feature type="domain" description="SET" evidence="6">
    <location>
        <begin position="1"/>
        <end position="104"/>
    </location>
</feature>